<dbReference type="EMBL" id="NAJM01000040">
    <property type="protein sequence ID" value="RVX68228.1"/>
    <property type="molecule type" value="Genomic_DNA"/>
</dbReference>
<dbReference type="Pfam" id="PF01172">
    <property type="entry name" value="SBDS_N"/>
    <property type="match status" value="1"/>
</dbReference>
<accession>A0A438MWT6</accession>
<dbReference type="InterPro" id="IPR039100">
    <property type="entry name" value="Sdo1/SBDS-like"/>
</dbReference>
<gene>
    <name evidence="2" type="ORF">B0A52_08737</name>
</gene>
<evidence type="ECO:0000313" key="2">
    <source>
        <dbReference type="EMBL" id="RVX68228.1"/>
    </source>
</evidence>
<sequence length="138" mass="15353">MPRGNGPVTKVFYKGSTDDFIVFVESAEGLEAWKSDKSIPLVQVVDSFKVLVSHKHGAQGELDTASKATLENEFGTSNEDEVVKKILEEGQLQTSTQSQRTGVRNETMGPHLAFRIVLWLKKACGESQQVWEPRQDMS</sequence>
<dbReference type="InterPro" id="IPR019783">
    <property type="entry name" value="SDO1/SBDS_N"/>
</dbReference>
<dbReference type="VEuPathDB" id="FungiDB:PV10_00850"/>
<dbReference type="Gene3D" id="3.30.1250.10">
    <property type="entry name" value="Ribosome maturation protein SBDS, N-terminal domain"/>
    <property type="match status" value="1"/>
</dbReference>
<dbReference type="PANTHER" id="PTHR10927">
    <property type="entry name" value="RIBOSOME MATURATION PROTEIN SBDS"/>
    <property type="match status" value="1"/>
</dbReference>
<evidence type="ECO:0000313" key="3">
    <source>
        <dbReference type="Proteomes" id="UP000288859"/>
    </source>
</evidence>
<name>A0A438MWT6_EXOME</name>
<dbReference type="PANTHER" id="PTHR10927:SF2">
    <property type="entry name" value="RESTRICTION OF TELOMERE CAPPING PROTEIN 3"/>
    <property type="match status" value="1"/>
</dbReference>
<feature type="domain" description="Ribosome maturation protein SDO1/SBDS N-terminal" evidence="1">
    <location>
        <begin position="8"/>
        <end position="99"/>
    </location>
</feature>
<protein>
    <recommendedName>
        <fullName evidence="1">Ribosome maturation protein SDO1/SBDS N-terminal domain-containing protein</fullName>
    </recommendedName>
</protein>
<dbReference type="Proteomes" id="UP000288859">
    <property type="component" value="Unassembled WGS sequence"/>
</dbReference>
<comment type="caution">
    <text evidence="2">The sequence shown here is derived from an EMBL/GenBank/DDBJ whole genome shotgun (WGS) entry which is preliminary data.</text>
</comment>
<dbReference type="AlphaFoldDB" id="A0A438MWT6"/>
<evidence type="ECO:0000259" key="1">
    <source>
        <dbReference type="Pfam" id="PF01172"/>
    </source>
</evidence>
<dbReference type="InterPro" id="IPR036786">
    <property type="entry name" value="Ribosome_mat_SBDS_N_sf"/>
</dbReference>
<organism evidence="2 3">
    <name type="scientific">Exophiala mesophila</name>
    <name type="common">Black yeast-like fungus</name>
    <dbReference type="NCBI Taxonomy" id="212818"/>
    <lineage>
        <taxon>Eukaryota</taxon>
        <taxon>Fungi</taxon>
        <taxon>Dikarya</taxon>
        <taxon>Ascomycota</taxon>
        <taxon>Pezizomycotina</taxon>
        <taxon>Eurotiomycetes</taxon>
        <taxon>Chaetothyriomycetidae</taxon>
        <taxon>Chaetothyriales</taxon>
        <taxon>Herpotrichiellaceae</taxon>
        <taxon>Exophiala</taxon>
    </lineage>
</organism>
<reference evidence="2 3" key="1">
    <citation type="submission" date="2017-03" db="EMBL/GenBank/DDBJ databases">
        <title>Genomes of endolithic fungi from Antarctica.</title>
        <authorList>
            <person name="Coleine C."/>
            <person name="Masonjones S."/>
            <person name="Stajich J.E."/>
        </authorList>
    </citation>
    <scope>NUCLEOTIDE SEQUENCE [LARGE SCALE GENOMIC DNA]</scope>
    <source>
        <strain evidence="2 3">CCFEE 6314</strain>
    </source>
</reference>
<proteinExistence type="predicted"/>
<dbReference type="SUPFAM" id="SSF89895">
    <property type="entry name" value="FYSH domain"/>
    <property type="match status" value="1"/>
</dbReference>
<dbReference type="OrthoDB" id="2567806at2759"/>